<name>A0A0G0CQ39_9BACT</name>
<evidence type="ECO:0000313" key="3">
    <source>
        <dbReference type="Proteomes" id="UP000034778"/>
    </source>
</evidence>
<organism evidence="2 3">
    <name type="scientific">Candidatus Woesebacteria bacterium GW2011_GWB1_33_22</name>
    <dbReference type="NCBI Taxonomy" id="1618566"/>
    <lineage>
        <taxon>Bacteria</taxon>
        <taxon>Candidatus Woeseibacteriota</taxon>
    </lineage>
</organism>
<proteinExistence type="predicted"/>
<dbReference type="Proteomes" id="UP000034778">
    <property type="component" value="Unassembled WGS sequence"/>
</dbReference>
<evidence type="ECO:0000256" key="1">
    <source>
        <dbReference type="SAM" id="Phobius"/>
    </source>
</evidence>
<reference evidence="2 3" key="1">
    <citation type="journal article" date="2015" name="Nature">
        <title>rRNA introns, odd ribosomes, and small enigmatic genomes across a large radiation of phyla.</title>
        <authorList>
            <person name="Brown C.T."/>
            <person name="Hug L.A."/>
            <person name="Thomas B.C."/>
            <person name="Sharon I."/>
            <person name="Castelle C.J."/>
            <person name="Singh A."/>
            <person name="Wilkins M.J."/>
            <person name="Williams K.H."/>
            <person name="Banfield J.F."/>
        </authorList>
    </citation>
    <scope>NUCLEOTIDE SEQUENCE [LARGE SCALE GENOMIC DNA]</scope>
</reference>
<keyword evidence="1" id="KW-1133">Transmembrane helix</keyword>
<comment type="caution">
    <text evidence="2">The sequence shown here is derived from an EMBL/GenBank/DDBJ whole genome shotgun (WGS) entry which is preliminary data.</text>
</comment>
<keyword evidence="1" id="KW-0812">Transmembrane</keyword>
<dbReference type="EMBL" id="LBOW01000001">
    <property type="protein sequence ID" value="KKP45492.1"/>
    <property type="molecule type" value="Genomic_DNA"/>
</dbReference>
<feature type="transmembrane region" description="Helical" evidence="1">
    <location>
        <begin position="35"/>
        <end position="53"/>
    </location>
</feature>
<dbReference type="STRING" id="1618566.UR35_C0001G0089"/>
<keyword evidence="1" id="KW-0472">Membrane</keyword>
<sequence length="56" mass="6164">MYNCSVNNISKILIGLSFLGFLIIGFLLLTNHLGLATKISGYIFFILILGICLKTN</sequence>
<gene>
    <name evidence="2" type="ORF">UR35_C0001G0089</name>
</gene>
<evidence type="ECO:0000313" key="2">
    <source>
        <dbReference type="EMBL" id="KKP45492.1"/>
    </source>
</evidence>
<dbReference type="AlphaFoldDB" id="A0A0G0CQ39"/>
<feature type="transmembrane region" description="Helical" evidence="1">
    <location>
        <begin position="12"/>
        <end position="29"/>
    </location>
</feature>
<accession>A0A0G0CQ39</accession>
<protein>
    <submittedName>
        <fullName evidence="2">Uncharacterized protein</fullName>
    </submittedName>
</protein>